<evidence type="ECO:0000259" key="6">
    <source>
        <dbReference type="Pfam" id="PF00890"/>
    </source>
</evidence>
<dbReference type="PANTHER" id="PTHR43400">
    <property type="entry name" value="FUMARATE REDUCTASE"/>
    <property type="match status" value="1"/>
</dbReference>
<comment type="cofactor">
    <cofactor evidence="1">
        <name>FAD</name>
        <dbReference type="ChEBI" id="CHEBI:57692"/>
    </cofactor>
</comment>
<dbReference type="Gene3D" id="3.50.50.60">
    <property type="entry name" value="FAD/NAD(P)-binding domain"/>
    <property type="match status" value="1"/>
</dbReference>
<keyword evidence="8" id="KW-1185">Reference proteome</keyword>
<dbReference type="AlphaFoldDB" id="R7WHZ2"/>
<dbReference type="GO" id="GO:0008202">
    <property type="term" value="P:steroid metabolic process"/>
    <property type="evidence" value="ECO:0007669"/>
    <property type="project" value="UniProtKB-ARBA"/>
</dbReference>
<dbReference type="InterPro" id="IPR050315">
    <property type="entry name" value="FAD-oxidoreductase_2"/>
</dbReference>
<dbReference type="PANTHER" id="PTHR43400:SF10">
    <property type="entry name" value="3-OXOSTEROID 1-DEHYDROGENASE"/>
    <property type="match status" value="1"/>
</dbReference>
<dbReference type="SUPFAM" id="SSF56425">
    <property type="entry name" value="Succinate dehydrogenase/fumarate reductase flavoprotein, catalytic domain"/>
    <property type="match status" value="1"/>
</dbReference>
<dbReference type="PRINTS" id="PR00411">
    <property type="entry name" value="PNDRDTASEI"/>
</dbReference>
<evidence type="ECO:0000256" key="3">
    <source>
        <dbReference type="ARBA" id="ARBA00022827"/>
    </source>
</evidence>
<dbReference type="PATRIC" id="fig|1273125.3.peg.3757"/>
<protein>
    <submittedName>
        <fullName evidence="7">3-oxosteroid 1-dehydrogenase</fullName>
    </submittedName>
</protein>
<keyword evidence="4" id="KW-0560">Oxidoreductase</keyword>
<dbReference type="Gene3D" id="3.90.700.10">
    <property type="entry name" value="Succinate dehydrogenase/fumarate reductase flavoprotein, catalytic domain"/>
    <property type="match status" value="1"/>
</dbReference>
<organism evidence="7 8">
    <name type="scientific">Rhodococcus rhodnii LMG 5362</name>
    <dbReference type="NCBI Taxonomy" id="1273125"/>
    <lineage>
        <taxon>Bacteria</taxon>
        <taxon>Bacillati</taxon>
        <taxon>Actinomycetota</taxon>
        <taxon>Actinomycetes</taxon>
        <taxon>Mycobacteriales</taxon>
        <taxon>Nocardiaceae</taxon>
        <taxon>Rhodococcus</taxon>
    </lineage>
</organism>
<dbReference type="Pfam" id="PF00890">
    <property type="entry name" value="FAD_binding_2"/>
    <property type="match status" value="1"/>
</dbReference>
<evidence type="ECO:0000256" key="1">
    <source>
        <dbReference type="ARBA" id="ARBA00001974"/>
    </source>
</evidence>
<dbReference type="SUPFAM" id="SSF51905">
    <property type="entry name" value="FAD/NAD(P)-binding domain"/>
    <property type="match status" value="1"/>
</dbReference>
<feature type="region of interest" description="Disordered" evidence="5">
    <location>
        <begin position="1"/>
        <end position="44"/>
    </location>
</feature>
<dbReference type="InterPro" id="IPR027477">
    <property type="entry name" value="Succ_DH/fumarate_Rdtase_cat_sf"/>
</dbReference>
<dbReference type="InterPro" id="IPR036188">
    <property type="entry name" value="FAD/NAD-bd_sf"/>
</dbReference>
<dbReference type="InterPro" id="IPR003953">
    <property type="entry name" value="FAD-dep_OxRdtase_2_FAD-bd"/>
</dbReference>
<gene>
    <name evidence="7" type="ORF">Rrhod_3949</name>
</gene>
<evidence type="ECO:0000313" key="7">
    <source>
        <dbReference type="EMBL" id="EOM74786.1"/>
    </source>
</evidence>
<evidence type="ECO:0000256" key="2">
    <source>
        <dbReference type="ARBA" id="ARBA00022630"/>
    </source>
</evidence>
<keyword evidence="2" id="KW-0285">Flavoprotein</keyword>
<reference evidence="7 8" key="1">
    <citation type="journal article" date="2013" name="Genome Announc.">
        <title>Draft Genome Sequence of Rhodococcus rhodnii Strain LMG5362, a Symbiont of Rhodnius prolixus (Hemiptera, Reduviidae, Triatominae), the Principle Vector of Trypanosoma cruzi.</title>
        <authorList>
            <person name="Pachebat J.A."/>
            <person name="van Keulen G."/>
            <person name="Whitten M.M."/>
            <person name="Girdwood S."/>
            <person name="Del Sol R."/>
            <person name="Dyson P.J."/>
            <person name="Facey P.D."/>
        </authorList>
    </citation>
    <scope>NUCLEOTIDE SEQUENCE [LARGE SCALE GENOMIC DNA]</scope>
    <source>
        <strain evidence="7 8">LMG 5362</strain>
    </source>
</reference>
<proteinExistence type="predicted"/>
<sequence>MAGSCATEPAAGFLPSRDTATITTHEDDEAERMASNQSGQTGDDTYDVVVVGSGGGGCCAAYTAAREGLSVLMIEATDKFGGTTAYSGGGGMWFPCNAVLRRAGDDDTLEDAAEYYHAVVGDRTPRALQDAYVTGGAPLVDYLEKDDRLAFEVLPWPDYFDKAPKARPGGRHIIPSPLPASELGERRADLRPPLGTDRLGHPLPDDLVGGQALIGRFLRALDEYPHASMWTNAPLEELVTDEDGRVRGVVVATENGRRTVTARAGVVLAAGGFEADDEMRAQHGVPGTARDTMGPWGNLGAAHRAAMAIGADTDLMSEAWWSPGMTHPDGRSAFALWFTGGIFVNDSGNRFVNESAPYDRLGRDVIDRMADGTVTLPYWMVYDHKEGDVPPVHATNVPYSPTEEYVEAGLWRTADTLEGLAEQIGVPAEALVATVERYNKLAETGVDEDFGRGDEAYDRAFAGGKSPLVPIDTPPYHAAAFGISDLGTKGGLRTDTSGRVLKADGSVVAGLFAAGNTMAAPSGTVYPGGGNPIGTSMLFGHLAVRAMTER</sequence>
<evidence type="ECO:0000313" key="8">
    <source>
        <dbReference type="Proteomes" id="UP000013525"/>
    </source>
</evidence>
<evidence type="ECO:0000256" key="4">
    <source>
        <dbReference type="ARBA" id="ARBA00023002"/>
    </source>
</evidence>
<dbReference type="eggNOG" id="COG1053">
    <property type="taxonomic scope" value="Bacteria"/>
</dbReference>
<feature type="domain" description="FAD-dependent oxidoreductase 2 FAD-binding" evidence="6">
    <location>
        <begin position="47"/>
        <end position="532"/>
    </location>
</feature>
<accession>R7WHZ2</accession>
<dbReference type="GO" id="GO:0033765">
    <property type="term" value="F:steroid dehydrogenase activity, acting on the CH-CH group of donors"/>
    <property type="evidence" value="ECO:0007669"/>
    <property type="project" value="UniProtKB-ARBA"/>
</dbReference>
<dbReference type="Proteomes" id="UP000013525">
    <property type="component" value="Unassembled WGS sequence"/>
</dbReference>
<comment type="caution">
    <text evidence="7">The sequence shown here is derived from an EMBL/GenBank/DDBJ whole genome shotgun (WGS) entry which is preliminary data.</text>
</comment>
<evidence type="ECO:0000256" key="5">
    <source>
        <dbReference type="SAM" id="MobiDB-lite"/>
    </source>
</evidence>
<dbReference type="NCBIfam" id="NF009474">
    <property type="entry name" value="PRK12837.1"/>
    <property type="match status" value="1"/>
</dbReference>
<dbReference type="EMBL" id="APMY01000118">
    <property type="protein sequence ID" value="EOM74786.1"/>
    <property type="molecule type" value="Genomic_DNA"/>
</dbReference>
<keyword evidence="3" id="KW-0274">FAD</keyword>
<name>R7WHZ2_9NOCA</name>